<dbReference type="AlphaFoldDB" id="A0A8T3DC66"/>
<accession>A0A8T3DC66</accession>
<dbReference type="Pfam" id="PF15219">
    <property type="entry name" value="TEX12"/>
    <property type="match status" value="1"/>
</dbReference>
<keyword evidence="3" id="KW-1185">Reference proteome</keyword>
<comment type="caution">
    <text evidence="2">The sequence shown here is derived from an EMBL/GenBank/DDBJ whole genome shotgun (WGS) entry which is preliminary data.</text>
</comment>
<evidence type="ECO:0000313" key="3">
    <source>
        <dbReference type="Proteomes" id="UP000829720"/>
    </source>
</evidence>
<gene>
    <name evidence="2" type="ORF">AGOR_G00127090</name>
</gene>
<dbReference type="PANTHER" id="PTHR37349:SF1">
    <property type="entry name" value="TESTIS-EXPRESSED PROTEIN 12"/>
    <property type="match status" value="1"/>
</dbReference>
<sequence length="120" mass="13548">MSGRGMSQTGPKIKVTKEAVQPPMYCENSPMKKKRPPCDKFAASDSLDVFQAAVTDANREVNKLFSKYAEVMSERAAMDSLQIRELEDIVKEVRSLESHLMERKEQLRNSLVVISDKLQG</sequence>
<dbReference type="InterPro" id="IPR029193">
    <property type="entry name" value="TEX12"/>
</dbReference>
<dbReference type="EMBL" id="JAERUA010000011">
    <property type="protein sequence ID" value="KAI1893770.1"/>
    <property type="molecule type" value="Genomic_DNA"/>
</dbReference>
<evidence type="ECO:0000256" key="1">
    <source>
        <dbReference type="SAM" id="MobiDB-lite"/>
    </source>
</evidence>
<protein>
    <submittedName>
        <fullName evidence="2">Uncharacterized protein</fullName>
    </submittedName>
</protein>
<dbReference type="OrthoDB" id="6155282at2759"/>
<name>A0A8T3DC66_9TELE</name>
<dbReference type="Proteomes" id="UP000829720">
    <property type="component" value="Unassembled WGS sequence"/>
</dbReference>
<organism evidence="2 3">
    <name type="scientific">Albula goreensis</name>
    <dbReference type="NCBI Taxonomy" id="1534307"/>
    <lineage>
        <taxon>Eukaryota</taxon>
        <taxon>Metazoa</taxon>
        <taxon>Chordata</taxon>
        <taxon>Craniata</taxon>
        <taxon>Vertebrata</taxon>
        <taxon>Euteleostomi</taxon>
        <taxon>Actinopterygii</taxon>
        <taxon>Neopterygii</taxon>
        <taxon>Teleostei</taxon>
        <taxon>Albuliformes</taxon>
        <taxon>Albulidae</taxon>
        <taxon>Albula</taxon>
    </lineage>
</organism>
<proteinExistence type="predicted"/>
<feature type="compositionally biased region" description="Polar residues" evidence="1">
    <location>
        <begin position="1"/>
        <end position="10"/>
    </location>
</feature>
<feature type="region of interest" description="Disordered" evidence="1">
    <location>
        <begin position="1"/>
        <end position="37"/>
    </location>
</feature>
<evidence type="ECO:0000313" key="2">
    <source>
        <dbReference type="EMBL" id="KAI1893770.1"/>
    </source>
</evidence>
<reference evidence="2" key="1">
    <citation type="submission" date="2021-01" db="EMBL/GenBank/DDBJ databases">
        <authorList>
            <person name="Zahm M."/>
            <person name="Roques C."/>
            <person name="Cabau C."/>
            <person name="Klopp C."/>
            <person name="Donnadieu C."/>
            <person name="Jouanno E."/>
            <person name="Lampietro C."/>
            <person name="Louis A."/>
            <person name="Herpin A."/>
            <person name="Echchiki A."/>
            <person name="Berthelot C."/>
            <person name="Parey E."/>
            <person name="Roest-Crollius H."/>
            <person name="Braasch I."/>
            <person name="Postlethwait J."/>
            <person name="Bobe J."/>
            <person name="Montfort J."/>
            <person name="Bouchez O."/>
            <person name="Begum T."/>
            <person name="Mejri S."/>
            <person name="Adams A."/>
            <person name="Chen W.-J."/>
            <person name="Guiguen Y."/>
        </authorList>
    </citation>
    <scope>NUCLEOTIDE SEQUENCE</scope>
    <source>
        <tissue evidence="2">Blood</tissue>
    </source>
</reference>
<dbReference type="PANTHER" id="PTHR37349">
    <property type="entry name" value="TESTIS-EXPRESSED PROTEIN 12"/>
    <property type="match status" value="1"/>
</dbReference>